<evidence type="ECO:0008006" key="4">
    <source>
        <dbReference type="Google" id="ProtNLM"/>
    </source>
</evidence>
<evidence type="ECO:0000313" key="2">
    <source>
        <dbReference type="EMBL" id="MEA5582622.1"/>
    </source>
</evidence>
<organism evidence="2 3">
    <name type="scientific">Nodularia harveyana UHCC-0300</name>
    <dbReference type="NCBI Taxonomy" id="2974287"/>
    <lineage>
        <taxon>Bacteria</taxon>
        <taxon>Bacillati</taxon>
        <taxon>Cyanobacteriota</taxon>
        <taxon>Cyanophyceae</taxon>
        <taxon>Nostocales</taxon>
        <taxon>Nodulariaceae</taxon>
        <taxon>Nodularia</taxon>
    </lineage>
</organism>
<comment type="caution">
    <text evidence="2">The sequence shown here is derived from an EMBL/GenBank/DDBJ whole genome shotgun (WGS) entry which is preliminary data.</text>
</comment>
<feature type="region of interest" description="Disordered" evidence="1">
    <location>
        <begin position="530"/>
        <end position="552"/>
    </location>
</feature>
<gene>
    <name evidence="2" type="ORF">VB620_14880</name>
</gene>
<dbReference type="RefSeq" id="WP_323196934.1">
    <property type="nucleotide sequence ID" value="NZ_JAYGHG010000026.1"/>
</dbReference>
<name>A0ABU5UGE6_9CYAN</name>
<feature type="compositionally biased region" description="Low complexity" evidence="1">
    <location>
        <begin position="530"/>
        <end position="545"/>
    </location>
</feature>
<accession>A0ABU5UGE6</accession>
<dbReference type="Proteomes" id="UP001302120">
    <property type="component" value="Unassembled WGS sequence"/>
</dbReference>
<dbReference type="EMBL" id="JAYGHG010000026">
    <property type="protein sequence ID" value="MEA5582622.1"/>
    <property type="molecule type" value="Genomic_DNA"/>
</dbReference>
<sequence>MKRLIPIFSVFLLLNSCLDISNNSDQIDIVAPPQGENCPPDTVVNLPDSQPEGRFYERFNYHIYNVLGDADTLKFQTLKQDFVFCRGNNTWTVQPGSLSPDLQPPSNYDAEELVNPSFKKIDFQGKTYQYRVLREPPFSLDENNLITRGKEPEAAEDKVVFELITPDNKTSHKQTIYTLKDLNAAALKMGFSASGNQLGFPRITSAVTYGESIWWTVSFEQGEGNNGIATIVSYDPQTNKFSLIQPEQLGFTQITDLVITGEAKNPTFWMGTQISSEGNPYIPAQGLVAYRPDLQNPNSGDLTTYTVENSPLVGAIPDKLWLENQQLWVSTANGVCQVAWETANSGDSWNCWRFVAMAKLPSEELPLYSASTNETPAVSLSPKNGDSTVEVLWWSPVDFQTAKGRYEVRYPEGFTVNLDEGASLDEFLLARGKLPVYWAGVSWRWNGVSAAPPQEARFVRGWDEVAVNFFGGGPQGIGSGEFSPNVPRNWNAMRGDLELLELSPQSTRLKYYSGWVDEAKLQPYLSVVPQTLPQNPQPNPLAAQAEKLQSRR</sequence>
<evidence type="ECO:0000313" key="3">
    <source>
        <dbReference type="Proteomes" id="UP001302120"/>
    </source>
</evidence>
<reference evidence="2 3" key="1">
    <citation type="submission" date="2023-12" db="EMBL/GenBank/DDBJ databases">
        <title>Baltic Sea Cyanobacteria.</title>
        <authorList>
            <person name="Delbaje E."/>
            <person name="Fewer D.P."/>
            <person name="Shishido T.K."/>
        </authorList>
    </citation>
    <scope>NUCLEOTIDE SEQUENCE [LARGE SCALE GENOMIC DNA]</scope>
    <source>
        <strain evidence="2 3">UHCC-0300</strain>
    </source>
</reference>
<keyword evidence="3" id="KW-1185">Reference proteome</keyword>
<protein>
    <recommendedName>
        <fullName evidence="4">Lipoprotein</fullName>
    </recommendedName>
</protein>
<proteinExistence type="predicted"/>
<evidence type="ECO:0000256" key="1">
    <source>
        <dbReference type="SAM" id="MobiDB-lite"/>
    </source>
</evidence>